<organism evidence="3 4">
    <name type="scientific">Zopfia rhizophila CBS 207.26</name>
    <dbReference type="NCBI Taxonomy" id="1314779"/>
    <lineage>
        <taxon>Eukaryota</taxon>
        <taxon>Fungi</taxon>
        <taxon>Dikarya</taxon>
        <taxon>Ascomycota</taxon>
        <taxon>Pezizomycotina</taxon>
        <taxon>Dothideomycetes</taxon>
        <taxon>Dothideomycetes incertae sedis</taxon>
        <taxon>Zopfiaceae</taxon>
        <taxon>Zopfia</taxon>
    </lineage>
</organism>
<feature type="region of interest" description="Disordered" evidence="2">
    <location>
        <begin position="561"/>
        <end position="584"/>
    </location>
</feature>
<keyword evidence="1" id="KW-0175">Coiled coil</keyword>
<sequence>MDPPSPSKFPMSPGMPIFPVSPERVAGTKPPYSGPAPSSPSLPDLRTSPLRSLSHRRKDSDVSVHGLAAMFENLEVKDFKEAQATYMKALQKQKTKHVNEVKDIETKHRQAVGRYEIRLEELNGELKRAKEALKEETFTREQWDKQRKEHREAEGKWEEAAKHQKEKRTQAEAQAHKLVKENTALTTHLQGYKKRCKELQKESLAVSGAIPKFQSKIQSLERDLRIAESDVKHQTNAAENFKRQVYGLQVGLESVEANLREELQQMKEKVKLIEEERDALLTSLKEEEILRIAAEGRIPLPAATTEEHDEFESPVRSPRKLRSFERDDEDKENISPKKAAIDLRFLQQELAQEKRLRERAEEQIDFMKMECQFQCCSCRIADLKGSKYVHDGNYTAEMERIKATVPVVTPPSSSHGDDPIEGITIKEEPMDEPVRPFTPTEQPPEPADNALDVTAFPNPPVSTSEPLVTFSPTTGTFRSVPSPVKDELLPKSSTPASARPALSSIIEATMESSPWAPDASSTMIRTETVSPPPFRPAPQPEPVMKSLSQNITIHEDAIADSDDENSEPQTPPHSPPGPATPSQYLTRTITTTTTIPIHFSPLTPAVKTTDAPITPSTIAHVPTNTSSRPLGELSLNNLPFDREAALEQIRQRRGRARSMAAGQGTPRKQMMEGVGARRDISAPVTRVRR</sequence>
<feature type="region of interest" description="Disordered" evidence="2">
    <location>
        <begin position="463"/>
        <end position="498"/>
    </location>
</feature>
<dbReference type="Proteomes" id="UP000800200">
    <property type="component" value="Unassembled WGS sequence"/>
</dbReference>
<name>A0A6A6ESS4_9PEZI</name>
<dbReference type="EMBL" id="ML994611">
    <property type="protein sequence ID" value="KAF2194614.1"/>
    <property type="molecule type" value="Genomic_DNA"/>
</dbReference>
<accession>A0A6A6ESS4</accession>
<feature type="region of interest" description="Disordered" evidence="2">
    <location>
        <begin position="141"/>
        <end position="163"/>
    </location>
</feature>
<keyword evidence="4" id="KW-1185">Reference proteome</keyword>
<dbReference type="OrthoDB" id="4495335at2759"/>
<reference evidence="3" key="1">
    <citation type="journal article" date="2020" name="Stud. Mycol.">
        <title>101 Dothideomycetes genomes: a test case for predicting lifestyles and emergence of pathogens.</title>
        <authorList>
            <person name="Haridas S."/>
            <person name="Albert R."/>
            <person name="Binder M."/>
            <person name="Bloem J."/>
            <person name="Labutti K."/>
            <person name="Salamov A."/>
            <person name="Andreopoulos B."/>
            <person name="Baker S."/>
            <person name="Barry K."/>
            <person name="Bills G."/>
            <person name="Bluhm B."/>
            <person name="Cannon C."/>
            <person name="Castanera R."/>
            <person name="Culley D."/>
            <person name="Daum C."/>
            <person name="Ezra D."/>
            <person name="Gonzalez J."/>
            <person name="Henrissat B."/>
            <person name="Kuo A."/>
            <person name="Liang C."/>
            <person name="Lipzen A."/>
            <person name="Lutzoni F."/>
            <person name="Magnuson J."/>
            <person name="Mondo S."/>
            <person name="Nolan M."/>
            <person name="Ohm R."/>
            <person name="Pangilinan J."/>
            <person name="Park H.-J."/>
            <person name="Ramirez L."/>
            <person name="Alfaro M."/>
            <person name="Sun H."/>
            <person name="Tritt A."/>
            <person name="Yoshinaga Y."/>
            <person name="Zwiers L.-H."/>
            <person name="Turgeon B."/>
            <person name="Goodwin S."/>
            <person name="Spatafora J."/>
            <person name="Crous P."/>
            <person name="Grigoriev I."/>
        </authorList>
    </citation>
    <scope>NUCLEOTIDE SEQUENCE</scope>
    <source>
        <strain evidence="3">CBS 207.26</strain>
    </source>
</reference>
<gene>
    <name evidence="3" type="ORF">K469DRAFT_650524</name>
</gene>
<proteinExistence type="predicted"/>
<dbReference type="PANTHER" id="PTHR42041">
    <property type="entry name" value="DNA ENDONUCLEASE ACTIVATOR CTP1 C-TERMINAL DOMAIN-CONTAINING PROTEIN"/>
    <property type="match status" value="1"/>
</dbReference>
<feature type="region of interest" description="Disordered" evidence="2">
    <location>
        <begin position="1"/>
        <end position="61"/>
    </location>
</feature>
<evidence type="ECO:0000256" key="1">
    <source>
        <dbReference type="SAM" id="Coils"/>
    </source>
</evidence>
<dbReference type="AlphaFoldDB" id="A0A6A6ESS4"/>
<feature type="coiled-coil region" evidence="1">
    <location>
        <begin position="343"/>
        <end position="370"/>
    </location>
</feature>
<evidence type="ECO:0000313" key="4">
    <source>
        <dbReference type="Proteomes" id="UP000800200"/>
    </source>
</evidence>
<feature type="compositionally biased region" description="Polar residues" evidence="2">
    <location>
        <begin position="463"/>
        <end position="479"/>
    </location>
</feature>
<evidence type="ECO:0000256" key="2">
    <source>
        <dbReference type="SAM" id="MobiDB-lite"/>
    </source>
</evidence>
<dbReference type="PANTHER" id="PTHR42041:SF1">
    <property type="entry name" value="DNA ENDONUCLEASE ACTIVATOR CTP1 C-TERMINAL DOMAIN-CONTAINING PROTEIN"/>
    <property type="match status" value="1"/>
</dbReference>
<protein>
    <submittedName>
        <fullName evidence="3">Uncharacterized protein</fullName>
    </submittedName>
</protein>
<evidence type="ECO:0000313" key="3">
    <source>
        <dbReference type="EMBL" id="KAF2194614.1"/>
    </source>
</evidence>
<feature type="compositionally biased region" description="Pro residues" evidence="2">
    <location>
        <begin position="569"/>
        <end position="579"/>
    </location>
</feature>